<name>A0A0P8YBR0_9CLOT</name>
<sequence length="105" mass="11351">MIKVIVNPGVCGLTTEIKADSKDHQNSDVTIETACPFIKKIGEELKSVDGYKEIFAKYGDSTVYELAAKHCKHASCPVPSGILKAIEAACGLALPRDVEMKITKE</sequence>
<accession>A0A0P8YBR0</accession>
<dbReference type="InterPro" id="IPR054227">
    <property type="entry name" value="DUF6951"/>
</dbReference>
<evidence type="ECO:0000313" key="2">
    <source>
        <dbReference type="Proteomes" id="UP000050326"/>
    </source>
</evidence>
<keyword evidence="2" id="KW-1185">Reference proteome</keyword>
<dbReference type="RefSeq" id="WP_054874678.1">
    <property type="nucleotide sequence ID" value="NZ_LKET01000029.1"/>
</dbReference>
<reference evidence="1 2" key="1">
    <citation type="submission" date="2015-09" db="EMBL/GenBank/DDBJ databases">
        <title>Genome sequence of Oxobacter pfennigii DSM 3222.</title>
        <authorList>
            <person name="Poehlein A."/>
            <person name="Bengelsdorf F.R."/>
            <person name="Schiel-Bengelsdorf B."/>
            <person name="Duerre P."/>
            <person name="Daniel R."/>
        </authorList>
    </citation>
    <scope>NUCLEOTIDE SEQUENCE [LARGE SCALE GENOMIC DNA]</scope>
    <source>
        <strain evidence="1 2">DSM 3222</strain>
    </source>
</reference>
<dbReference type="OrthoDB" id="1807880at2"/>
<dbReference type="Pfam" id="PF22263">
    <property type="entry name" value="DUF6951"/>
    <property type="match status" value="1"/>
</dbReference>
<dbReference type="Proteomes" id="UP000050326">
    <property type="component" value="Unassembled WGS sequence"/>
</dbReference>
<comment type="caution">
    <text evidence="1">The sequence shown here is derived from an EMBL/GenBank/DDBJ whole genome shotgun (WGS) entry which is preliminary data.</text>
</comment>
<dbReference type="STRING" id="36849.OXPF_16060"/>
<evidence type="ECO:0000313" key="1">
    <source>
        <dbReference type="EMBL" id="KPU44523.1"/>
    </source>
</evidence>
<dbReference type="EMBL" id="LKET01000029">
    <property type="protein sequence ID" value="KPU44523.1"/>
    <property type="molecule type" value="Genomic_DNA"/>
</dbReference>
<gene>
    <name evidence="1" type="ORF">OXPF_16060</name>
</gene>
<organism evidence="1 2">
    <name type="scientific">Oxobacter pfennigii</name>
    <dbReference type="NCBI Taxonomy" id="36849"/>
    <lineage>
        <taxon>Bacteria</taxon>
        <taxon>Bacillati</taxon>
        <taxon>Bacillota</taxon>
        <taxon>Clostridia</taxon>
        <taxon>Eubacteriales</taxon>
        <taxon>Clostridiaceae</taxon>
        <taxon>Oxobacter</taxon>
    </lineage>
</organism>
<protein>
    <submittedName>
        <fullName evidence="1">Uncharacterized protein</fullName>
    </submittedName>
</protein>
<dbReference type="AlphaFoldDB" id="A0A0P8YBR0"/>
<proteinExistence type="predicted"/>